<evidence type="ECO:0000256" key="1">
    <source>
        <dbReference type="SAM" id="Phobius"/>
    </source>
</evidence>
<feature type="transmembrane region" description="Helical" evidence="1">
    <location>
        <begin position="200"/>
        <end position="224"/>
    </location>
</feature>
<evidence type="ECO:0000313" key="2">
    <source>
        <dbReference type="EMBL" id="CEN62751.1"/>
    </source>
</evidence>
<proteinExistence type="predicted"/>
<dbReference type="Pfam" id="PF06687">
    <property type="entry name" value="SUR7"/>
    <property type="match status" value="1"/>
</dbReference>
<dbReference type="GO" id="GO:0031505">
    <property type="term" value="P:fungal-type cell wall organization"/>
    <property type="evidence" value="ECO:0007669"/>
    <property type="project" value="TreeGrafter"/>
</dbReference>
<gene>
    <name evidence="2" type="ORF">ASPCAL09382</name>
</gene>
<keyword evidence="3" id="KW-1185">Reference proteome</keyword>
<evidence type="ECO:0008006" key="4">
    <source>
        <dbReference type="Google" id="ProtNLM"/>
    </source>
</evidence>
<accession>A0A0U5GU61</accession>
<feature type="transmembrane region" description="Helical" evidence="1">
    <location>
        <begin position="166"/>
        <end position="188"/>
    </location>
</feature>
<dbReference type="GO" id="GO:0051285">
    <property type="term" value="C:cell cortex of cell tip"/>
    <property type="evidence" value="ECO:0007669"/>
    <property type="project" value="TreeGrafter"/>
</dbReference>
<dbReference type="AlphaFoldDB" id="A0A0U5GU61"/>
<feature type="transmembrane region" description="Helical" evidence="1">
    <location>
        <begin position="245"/>
        <end position="265"/>
    </location>
</feature>
<dbReference type="Proteomes" id="UP000054771">
    <property type="component" value="Unassembled WGS sequence"/>
</dbReference>
<feature type="transmembrane region" description="Helical" evidence="1">
    <location>
        <begin position="12"/>
        <end position="31"/>
    </location>
</feature>
<dbReference type="OrthoDB" id="4480814at2759"/>
<evidence type="ECO:0000313" key="3">
    <source>
        <dbReference type="Proteomes" id="UP000054771"/>
    </source>
</evidence>
<reference evidence="3" key="1">
    <citation type="journal article" date="2016" name="Genome Announc.">
        <title>Draft genome sequences of fungus Aspergillus calidoustus.</title>
        <authorList>
            <person name="Horn F."/>
            <person name="Linde J."/>
            <person name="Mattern D.J."/>
            <person name="Walther G."/>
            <person name="Guthke R."/>
            <person name="Scherlach K."/>
            <person name="Martin K."/>
            <person name="Brakhage A.A."/>
            <person name="Petzke L."/>
            <person name="Valiante V."/>
        </authorList>
    </citation>
    <scope>NUCLEOTIDE SEQUENCE [LARGE SCALE GENOMIC DNA]</scope>
    <source>
        <strain evidence="3">SF006504</strain>
    </source>
</reference>
<organism evidence="2 3">
    <name type="scientific">Aspergillus calidoustus</name>
    <dbReference type="NCBI Taxonomy" id="454130"/>
    <lineage>
        <taxon>Eukaryota</taxon>
        <taxon>Fungi</taxon>
        <taxon>Dikarya</taxon>
        <taxon>Ascomycota</taxon>
        <taxon>Pezizomycotina</taxon>
        <taxon>Eurotiomycetes</taxon>
        <taxon>Eurotiomycetidae</taxon>
        <taxon>Eurotiales</taxon>
        <taxon>Aspergillaceae</taxon>
        <taxon>Aspergillus</taxon>
        <taxon>Aspergillus subgen. Nidulantes</taxon>
    </lineage>
</organism>
<protein>
    <recommendedName>
        <fullName evidence="4">Integral membrane protein</fullName>
    </recommendedName>
</protein>
<keyword evidence="1" id="KW-0812">Transmembrane</keyword>
<dbReference type="EMBL" id="CDMC01000007">
    <property type="protein sequence ID" value="CEN62751.1"/>
    <property type="molecule type" value="Genomic_DNA"/>
</dbReference>
<name>A0A0U5GU61_ASPCI</name>
<dbReference type="GO" id="GO:0005886">
    <property type="term" value="C:plasma membrane"/>
    <property type="evidence" value="ECO:0007669"/>
    <property type="project" value="InterPro"/>
</dbReference>
<dbReference type="InterPro" id="IPR009571">
    <property type="entry name" value="SUR7/Rim9-like_fungi"/>
</dbReference>
<keyword evidence="1" id="KW-0472">Membrane</keyword>
<dbReference type="InterPro" id="IPR052413">
    <property type="entry name" value="SUR7_domain"/>
</dbReference>
<sequence>MGKFGRTCVSIVPYLFSLASLVCLAIVCVSCNRKTADIENLYFLRVNFSNFTALSDPESIDKIQLRNSTSVEYLSTALHKAQKGGELKDFYSVGLWGYCEGEVSDNGSYETTYCSKPRPKFWFNPLDIWRLNGTTSASVNADTDTDDMPLPSHLAKSLRVYKKVSLWMSTGYIIAITVTTVELLLGVLSICSRRGSCITALVSAVACLFTVAGTVTATAIFSVLKGTFVTVLRDLDITTTLGIRVLVSSWAAVLCSLAALVFWIVTMCCCGERPGTSRQPDRGPKYSHVGPGPLHPLAMTHEQSPFPPSAPGAGPYPMQPVQQMPYGPQTGGYVYR</sequence>
<dbReference type="PANTHER" id="PTHR28019:SF3">
    <property type="entry name" value="INTEGRAL MEMBRANE PROTEIN (AFU_ORTHOLOGUE AFUA_6G07470)"/>
    <property type="match status" value="1"/>
</dbReference>
<keyword evidence="1" id="KW-1133">Transmembrane helix</keyword>
<dbReference type="PANTHER" id="PTHR28019">
    <property type="entry name" value="CELL MEMBRANE PROTEIN YLR413W-RELATED"/>
    <property type="match status" value="1"/>
</dbReference>